<proteinExistence type="predicted"/>
<protein>
    <submittedName>
        <fullName evidence="1">15858_t:CDS:1</fullName>
    </submittedName>
</protein>
<organism evidence="1 2">
    <name type="scientific">Cetraspora pellucida</name>
    <dbReference type="NCBI Taxonomy" id="1433469"/>
    <lineage>
        <taxon>Eukaryota</taxon>
        <taxon>Fungi</taxon>
        <taxon>Fungi incertae sedis</taxon>
        <taxon>Mucoromycota</taxon>
        <taxon>Glomeromycotina</taxon>
        <taxon>Glomeromycetes</taxon>
        <taxon>Diversisporales</taxon>
        <taxon>Gigasporaceae</taxon>
        <taxon>Cetraspora</taxon>
    </lineage>
</organism>
<evidence type="ECO:0000313" key="1">
    <source>
        <dbReference type="EMBL" id="CAG8494009.1"/>
    </source>
</evidence>
<dbReference type="EMBL" id="CAJVPW010001876">
    <property type="protein sequence ID" value="CAG8494009.1"/>
    <property type="molecule type" value="Genomic_DNA"/>
</dbReference>
<sequence length="336" mass="38811">MTTISSLPDDILYIISKDLGFLSTLALRSTCRTLYLSFSDAVTFSHVFIPPSISHDQFAKLFSHLKSTNKLPFIHRFTFNNSQIKAEEVISVLENCENLQELYILGCKEVKLLPITTAMKNLYQENFENLEDKKFMAKKRLEKLKKIVLTRCVGGKRHSLMIKKILEDLQILKKYQRQEDFNKGRKINNNYYNENQNNAFGKSYNIDTISTISATMSNMMPAVLMSNSVNIYTNVNLTNPIACNKNNNEKNDANDGIFQFQSCSDLSCELCTLKCAGCNTKYKYWDEFWIKCGWCKDRHFCGGCVIEASKKNVFKTYAFQFMRIKLCQMFDLPCPH</sequence>
<comment type="caution">
    <text evidence="1">The sequence shown here is derived from an EMBL/GenBank/DDBJ whole genome shotgun (WGS) entry which is preliminary data.</text>
</comment>
<keyword evidence="2" id="KW-1185">Reference proteome</keyword>
<dbReference type="Proteomes" id="UP000789366">
    <property type="component" value="Unassembled WGS sequence"/>
</dbReference>
<name>A0ACA9KUE2_9GLOM</name>
<accession>A0ACA9KUE2</accession>
<gene>
    <name evidence="1" type="ORF">SPELUC_LOCUS2691</name>
</gene>
<reference evidence="1" key="1">
    <citation type="submission" date="2021-06" db="EMBL/GenBank/DDBJ databases">
        <authorList>
            <person name="Kallberg Y."/>
            <person name="Tangrot J."/>
            <person name="Rosling A."/>
        </authorList>
    </citation>
    <scope>NUCLEOTIDE SEQUENCE</scope>
    <source>
        <strain evidence="1">28 12/20/2015</strain>
    </source>
</reference>
<evidence type="ECO:0000313" key="2">
    <source>
        <dbReference type="Proteomes" id="UP000789366"/>
    </source>
</evidence>